<dbReference type="AlphaFoldDB" id="A0A8S2UVW3"/>
<dbReference type="Proteomes" id="UP000682733">
    <property type="component" value="Unassembled WGS sequence"/>
</dbReference>
<evidence type="ECO:0000313" key="2">
    <source>
        <dbReference type="EMBL" id="CAF4362777.1"/>
    </source>
</evidence>
<evidence type="ECO:0000313" key="3">
    <source>
        <dbReference type="Proteomes" id="UP000682733"/>
    </source>
</evidence>
<protein>
    <submittedName>
        <fullName evidence="2">Uncharacterized protein</fullName>
    </submittedName>
</protein>
<proteinExistence type="predicted"/>
<accession>A0A8S2UVW3</accession>
<feature type="region of interest" description="Disordered" evidence="1">
    <location>
        <begin position="1"/>
        <end position="26"/>
    </location>
</feature>
<reference evidence="2" key="1">
    <citation type="submission" date="2021-02" db="EMBL/GenBank/DDBJ databases">
        <authorList>
            <person name="Nowell W R."/>
        </authorList>
    </citation>
    <scope>NUCLEOTIDE SEQUENCE</scope>
</reference>
<dbReference type="EMBL" id="CAJOBA010066099">
    <property type="protein sequence ID" value="CAF4362777.1"/>
    <property type="molecule type" value="Genomic_DNA"/>
</dbReference>
<sequence>LNDLGTTATIQETSTRKGVQQSGKLHPITPPESIFETIAMVFGGPTPHPSAEGNSRLMNGYKKSVKYNINYQQQLAKRHYDKRRADPIYHPGGLVFIKHHGKRPKFGELYSGPYKVIQQQHPLAYLVEDDESSIQEQVHVSRIQPVYQRMI</sequence>
<evidence type="ECO:0000256" key="1">
    <source>
        <dbReference type="SAM" id="MobiDB-lite"/>
    </source>
</evidence>
<organism evidence="2 3">
    <name type="scientific">Didymodactylos carnosus</name>
    <dbReference type="NCBI Taxonomy" id="1234261"/>
    <lineage>
        <taxon>Eukaryota</taxon>
        <taxon>Metazoa</taxon>
        <taxon>Spiralia</taxon>
        <taxon>Gnathifera</taxon>
        <taxon>Rotifera</taxon>
        <taxon>Eurotatoria</taxon>
        <taxon>Bdelloidea</taxon>
        <taxon>Philodinida</taxon>
        <taxon>Philodinidae</taxon>
        <taxon>Didymodactylos</taxon>
    </lineage>
</organism>
<name>A0A8S2UVW3_9BILA</name>
<feature type="compositionally biased region" description="Polar residues" evidence="1">
    <location>
        <begin position="1"/>
        <end position="23"/>
    </location>
</feature>
<comment type="caution">
    <text evidence="2">The sequence shown here is derived from an EMBL/GenBank/DDBJ whole genome shotgun (WGS) entry which is preliminary data.</text>
</comment>
<gene>
    <name evidence="2" type="ORF">TMI583_LOCUS41653</name>
</gene>
<feature type="non-terminal residue" evidence="2">
    <location>
        <position position="1"/>
    </location>
</feature>